<evidence type="ECO:0000256" key="1">
    <source>
        <dbReference type="ARBA" id="ARBA00022553"/>
    </source>
</evidence>
<evidence type="ECO:0000313" key="3">
    <source>
        <dbReference type="EMBL" id="JAS58778.1"/>
    </source>
</evidence>
<feature type="compositionally biased region" description="Pro residues" evidence="2">
    <location>
        <begin position="34"/>
        <end position="47"/>
    </location>
</feature>
<feature type="region of interest" description="Disordered" evidence="2">
    <location>
        <begin position="1"/>
        <end position="62"/>
    </location>
</feature>
<name>A0A1B6G8J4_9HEMI</name>
<proteinExistence type="predicted"/>
<dbReference type="PANTHER" id="PTHR14429:SF22">
    <property type="entry name" value="AGAP013055-PA"/>
    <property type="match status" value="1"/>
</dbReference>
<feature type="compositionally biased region" description="Polar residues" evidence="2">
    <location>
        <begin position="50"/>
        <end position="62"/>
    </location>
</feature>
<reference evidence="3" key="1">
    <citation type="submission" date="2015-11" db="EMBL/GenBank/DDBJ databases">
        <title>De novo transcriptome assembly of four potential Pierce s Disease insect vectors from Arizona vineyards.</title>
        <authorList>
            <person name="Tassone E.E."/>
        </authorList>
    </citation>
    <scope>NUCLEOTIDE SEQUENCE</scope>
</reference>
<keyword evidence="1" id="KW-0597">Phosphoprotein</keyword>
<sequence length="139" mass="15466">PHNTYAKEMFRTNSSAVTAPANQSQSLFASRPQPYVPLPPPPPPPTVPTSFLTSTQHPNTFQNDPIFAPSQSAADVLRRELDSRFLASQDRSLNLAPTAPFLRADIHQHQHHHTHVHQHTTTNPLMTPTVFPAPLMLKD</sequence>
<accession>A0A1B6G8J4</accession>
<dbReference type="InterPro" id="IPR023246">
    <property type="entry name" value="AUTS2"/>
</dbReference>
<dbReference type="EMBL" id="GECZ01010991">
    <property type="protein sequence ID" value="JAS58778.1"/>
    <property type="molecule type" value="Transcribed_RNA"/>
</dbReference>
<evidence type="ECO:0000256" key="2">
    <source>
        <dbReference type="SAM" id="MobiDB-lite"/>
    </source>
</evidence>
<protein>
    <submittedName>
        <fullName evidence="3">Uncharacterized protein</fullName>
    </submittedName>
</protein>
<feature type="non-terminal residue" evidence="3">
    <location>
        <position position="139"/>
    </location>
</feature>
<organism evidence="3">
    <name type="scientific">Cuerna arida</name>
    <dbReference type="NCBI Taxonomy" id="1464854"/>
    <lineage>
        <taxon>Eukaryota</taxon>
        <taxon>Metazoa</taxon>
        <taxon>Ecdysozoa</taxon>
        <taxon>Arthropoda</taxon>
        <taxon>Hexapoda</taxon>
        <taxon>Insecta</taxon>
        <taxon>Pterygota</taxon>
        <taxon>Neoptera</taxon>
        <taxon>Paraneoptera</taxon>
        <taxon>Hemiptera</taxon>
        <taxon>Auchenorrhyncha</taxon>
        <taxon>Membracoidea</taxon>
        <taxon>Cicadellidae</taxon>
        <taxon>Cicadellinae</taxon>
        <taxon>Proconiini</taxon>
        <taxon>Cuerna</taxon>
    </lineage>
</organism>
<feature type="compositionally biased region" description="Polar residues" evidence="2">
    <location>
        <begin position="11"/>
        <end position="28"/>
    </location>
</feature>
<feature type="non-terminal residue" evidence="3">
    <location>
        <position position="1"/>
    </location>
</feature>
<dbReference type="AlphaFoldDB" id="A0A1B6G8J4"/>
<dbReference type="PANTHER" id="PTHR14429">
    <property type="entry name" value="FIBROSIN FAMILY MEMBER"/>
    <property type="match status" value="1"/>
</dbReference>
<gene>
    <name evidence="3" type="ORF">g.46097</name>
</gene>